<proteinExistence type="predicted"/>
<feature type="compositionally biased region" description="Acidic residues" evidence="1">
    <location>
        <begin position="403"/>
        <end position="435"/>
    </location>
</feature>
<protein>
    <submittedName>
        <fullName evidence="3">Ribosome biogenesis protein SSF1</fullName>
    </submittedName>
</protein>
<dbReference type="GO" id="GO:0019843">
    <property type="term" value="F:rRNA binding"/>
    <property type="evidence" value="ECO:0007669"/>
    <property type="project" value="InterPro"/>
</dbReference>
<dbReference type="Pfam" id="PF04427">
    <property type="entry name" value="Brix"/>
    <property type="match status" value="1"/>
</dbReference>
<organism evidence="3 4">
    <name type="scientific">Chaetomidium leptoderma</name>
    <dbReference type="NCBI Taxonomy" id="669021"/>
    <lineage>
        <taxon>Eukaryota</taxon>
        <taxon>Fungi</taxon>
        <taxon>Dikarya</taxon>
        <taxon>Ascomycota</taxon>
        <taxon>Pezizomycotina</taxon>
        <taxon>Sordariomycetes</taxon>
        <taxon>Sordariomycetidae</taxon>
        <taxon>Sordariales</taxon>
        <taxon>Chaetomiaceae</taxon>
        <taxon>Chaetomidium</taxon>
    </lineage>
</organism>
<accession>A0AAN6VGS6</accession>
<name>A0AAN6VGS6_9PEZI</name>
<feature type="domain" description="Brix" evidence="2">
    <location>
        <begin position="34"/>
        <end position="346"/>
    </location>
</feature>
<dbReference type="SMART" id="SM00879">
    <property type="entry name" value="Brix"/>
    <property type="match status" value="1"/>
</dbReference>
<dbReference type="EMBL" id="MU857038">
    <property type="protein sequence ID" value="KAK4151004.1"/>
    <property type="molecule type" value="Genomic_DNA"/>
</dbReference>
<feature type="region of interest" description="Disordered" evidence="1">
    <location>
        <begin position="369"/>
        <end position="467"/>
    </location>
</feature>
<dbReference type="PANTHER" id="PTHR12661">
    <property type="entry name" value="PETER PAN-RELATED"/>
    <property type="match status" value="1"/>
</dbReference>
<feature type="region of interest" description="Disordered" evidence="1">
    <location>
        <begin position="1"/>
        <end position="30"/>
    </location>
</feature>
<evidence type="ECO:0000259" key="2">
    <source>
        <dbReference type="PROSITE" id="PS50833"/>
    </source>
</evidence>
<gene>
    <name evidence="3" type="ORF">C8A00DRAFT_17538</name>
</gene>
<dbReference type="Proteomes" id="UP001302745">
    <property type="component" value="Unassembled WGS sequence"/>
</dbReference>
<dbReference type="AlphaFoldDB" id="A0AAN6VGS6"/>
<dbReference type="GO" id="GO:0006364">
    <property type="term" value="P:rRNA processing"/>
    <property type="evidence" value="ECO:0007669"/>
    <property type="project" value="InterPro"/>
</dbReference>
<reference evidence="3" key="1">
    <citation type="journal article" date="2023" name="Mol. Phylogenet. Evol.">
        <title>Genome-scale phylogeny and comparative genomics of the fungal order Sordariales.</title>
        <authorList>
            <person name="Hensen N."/>
            <person name="Bonometti L."/>
            <person name="Westerberg I."/>
            <person name="Brannstrom I.O."/>
            <person name="Guillou S."/>
            <person name="Cros-Aarteil S."/>
            <person name="Calhoun S."/>
            <person name="Haridas S."/>
            <person name="Kuo A."/>
            <person name="Mondo S."/>
            <person name="Pangilinan J."/>
            <person name="Riley R."/>
            <person name="LaButti K."/>
            <person name="Andreopoulos B."/>
            <person name="Lipzen A."/>
            <person name="Chen C."/>
            <person name="Yan M."/>
            <person name="Daum C."/>
            <person name="Ng V."/>
            <person name="Clum A."/>
            <person name="Steindorff A."/>
            <person name="Ohm R.A."/>
            <person name="Martin F."/>
            <person name="Silar P."/>
            <person name="Natvig D.O."/>
            <person name="Lalanne C."/>
            <person name="Gautier V."/>
            <person name="Ament-Velasquez S.L."/>
            <person name="Kruys A."/>
            <person name="Hutchinson M.I."/>
            <person name="Powell A.J."/>
            <person name="Barry K."/>
            <person name="Miller A.N."/>
            <person name="Grigoriev I.V."/>
            <person name="Debuchy R."/>
            <person name="Gladieux P."/>
            <person name="Hiltunen Thoren M."/>
            <person name="Johannesson H."/>
        </authorList>
    </citation>
    <scope>NUCLEOTIDE SEQUENCE</scope>
    <source>
        <strain evidence="3">CBS 538.74</strain>
    </source>
</reference>
<sequence>MVKRRSKKRTHAGANNPATPAAVNGHANSRDPKSMVIRIGAGEVGTSISQLATDVRRVMEPGTATRLKERKGNRLRDYVTMCGPLGVTHLLLFSRSESGNTNLRLAVAPRGPTFHFRVEKYSLTKDIRRAQRHPLGGGKEYITPPLLVMNNFSSPSADANSKVPRHLESLTTTAFQSLFPPINPQTTPLKSIRRILLLNREESDDGTFIVNFRHYAITTKAVGLSKPLRRLNAAEKMLKSKKGKKGGLPNLGKLKDISEFMIGGEDGEGYMTDGTSGSEPDTDAEVEVLETVAKRVQSSKTRATEQDSDDEEAGANDNVERRAVKLVELGPRMRLRMTKVEEGICSGKVMWHEYVHKTKDEIKELEKRWEQRKREKEARKKQQKENVEKKRKAKAGNKKAGGEQDDDEMDVDEYDSDMYGDDGFDSEGLEGDAEEQVNARLEKNGEWEDEEQEIAKGRSSKKKYLKR</sequence>
<dbReference type="PANTHER" id="PTHR12661:SF5">
    <property type="entry name" value="SUPPRESSOR OF SWI4 1 HOMOLOG"/>
    <property type="match status" value="1"/>
</dbReference>
<keyword evidence="4" id="KW-1185">Reference proteome</keyword>
<reference evidence="3" key="2">
    <citation type="submission" date="2023-05" db="EMBL/GenBank/DDBJ databases">
        <authorList>
            <consortium name="Lawrence Berkeley National Laboratory"/>
            <person name="Steindorff A."/>
            <person name="Hensen N."/>
            <person name="Bonometti L."/>
            <person name="Westerberg I."/>
            <person name="Brannstrom I.O."/>
            <person name="Guillou S."/>
            <person name="Cros-Aarteil S."/>
            <person name="Calhoun S."/>
            <person name="Haridas S."/>
            <person name="Kuo A."/>
            <person name="Mondo S."/>
            <person name="Pangilinan J."/>
            <person name="Riley R."/>
            <person name="Labutti K."/>
            <person name="Andreopoulos B."/>
            <person name="Lipzen A."/>
            <person name="Chen C."/>
            <person name="Yanf M."/>
            <person name="Daum C."/>
            <person name="Ng V."/>
            <person name="Clum A."/>
            <person name="Ohm R."/>
            <person name="Martin F."/>
            <person name="Silar P."/>
            <person name="Natvig D."/>
            <person name="Lalanne C."/>
            <person name="Gautier V."/>
            <person name="Ament-Velasquez S.L."/>
            <person name="Kruys A."/>
            <person name="Hutchinson M.I."/>
            <person name="Powell A.J."/>
            <person name="Barry K."/>
            <person name="Miller A.N."/>
            <person name="Grigoriev I.V."/>
            <person name="Debuchy R."/>
            <person name="Gladieux P."/>
            <person name="Thoren M.H."/>
            <person name="Johannesson H."/>
        </authorList>
    </citation>
    <scope>NUCLEOTIDE SEQUENCE</scope>
    <source>
        <strain evidence="3">CBS 538.74</strain>
    </source>
</reference>
<evidence type="ECO:0000256" key="1">
    <source>
        <dbReference type="SAM" id="MobiDB-lite"/>
    </source>
</evidence>
<dbReference type="GO" id="GO:0000027">
    <property type="term" value="P:ribosomal large subunit assembly"/>
    <property type="evidence" value="ECO:0007669"/>
    <property type="project" value="TreeGrafter"/>
</dbReference>
<dbReference type="InterPro" id="IPR007109">
    <property type="entry name" value="Brix"/>
</dbReference>
<dbReference type="GO" id="GO:0030687">
    <property type="term" value="C:preribosome, large subunit precursor"/>
    <property type="evidence" value="ECO:0007669"/>
    <property type="project" value="TreeGrafter"/>
</dbReference>
<feature type="region of interest" description="Disordered" evidence="1">
    <location>
        <begin position="295"/>
        <end position="319"/>
    </location>
</feature>
<dbReference type="InterPro" id="IPR045112">
    <property type="entry name" value="PPAN-like"/>
</dbReference>
<feature type="compositionally biased region" description="Basic residues" evidence="1">
    <location>
        <begin position="1"/>
        <end position="11"/>
    </location>
</feature>
<evidence type="ECO:0000313" key="3">
    <source>
        <dbReference type="EMBL" id="KAK4151004.1"/>
    </source>
</evidence>
<feature type="compositionally biased region" description="Basic residues" evidence="1">
    <location>
        <begin position="458"/>
        <end position="467"/>
    </location>
</feature>
<evidence type="ECO:0000313" key="4">
    <source>
        <dbReference type="Proteomes" id="UP001302745"/>
    </source>
</evidence>
<dbReference type="PROSITE" id="PS50833">
    <property type="entry name" value="BRIX"/>
    <property type="match status" value="1"/>
</dbReference>
<feature type="compositionally biased region" description="Basic and acidic residues" evidence="1">
    <location>
        <begin position="369"/>
        <end position="388"/>
    </location>
</feature>
<comment type="caution">
    <text evidence="3">The sequence shown here is derived from an EMBL/GenBank/DDBJ whole genome shotgun (WGS) entry which is preliminary data.</text>
</comment>